<evidence type="ECO:0000256" key="4">
    <source>
        <dbReference type="ARBA" id="ARBA00035244"/>
    </source>
</evidence>
<evidence type="ECO:0000313" key="6">
    <source>
        <dbReference type="EMBL" id="KKR39379.1"/>
    </source>
</evidence>
<evidence type="ECO:0000313" key="7">
    <source>
        <dbReference type="Proteomes" id="UP000034687"/>
    </source>
</evidence>
<evidence type="ECO:0000256" key="3">
    <source>
        <dbReference type="ARBA" id="ARBA00023274"/>
    </source>
</evidence>
<organism evidence="6 7">
    <name type="scientific">Candidatus Woesebacteria bacterium GW2011_GWB1_40_101</name>
    <dbReference type="NCBI Taxonomy" id="1618575"/>
    <lineage>
        <taxon>Bacteria</taxon>
        <taxon>Candidatus Woeseibacteriota</taxon>
    </lineage>
</organism>
<protein>
    <recommendedName>
        <fullName evidence="4">Large ribosomal subunit protein uL4</fullName>
    </recommendedName>
    <alternativeName>
        <fullName evidence="5">50S ribosomal protein L4</fullName>
    </alternativeName>
</protein>
<dbReference type="SUPFAM" id="SSF52166">
    <property type="entry name" value="Ribosomal protein L4"/>
    <property type="match status" value="1"/>
</dbReference>
<keyword evidence="2 6" id="KW-0689">Ribosomal protein</keyword>
<dbReference type="Proteomes" id="UP000034687">
    <property type="component" value="Unassembled WGS sequence"/>
</dbReference>
<proteinExistence type="inferred from homology"/>
<dbReference type="Pfam" id="PF00573">
    <property type="entry name" value="Ribosomal_L4"/>
    <property type="match status" value="1"/>
</dbReference>
<sequence>MLKVNSYTVKGVKQPVFTLPKIFEAKGNPRLLAQAIRVYEDRTHAGLAKVKTRAEVNRTKKKVYKQKGTGGARHGSRSAPIYVGGGVAHGPKGIKRQLSLPRSLRLKALSVIISSKVKNGEIVVVDGISKLNKTKDANNLLNKLSKEGVKKFTFVLDEKNLGLKKVLRNLKNVNLIPGKNLNAYEAFLGGLLVFDKEIFAKNKK</sequence>
<evidence type="ECO:0000256" key="2">
    <source>
        <dbReference type="ARBA" id="ARBA00022980"/>
    </source>
</evidence>
<dbReference type="Gene3D" id="3.40.1370.10">
    <property type="match status" value="1"/>
</dbReference>
<gene>
    <name evidence="6" type="ORF">UT72_C0009G0013</name>
</gene>
<evidence type="ECO:0000256" key="1">
    <source>
        <dbReference type="ARBA" id="ARBA00010528"/>
    </source>
</evidence>
<keyword evidence="3" id="KW-0687">Ribonucleoprotein</keyword>
<dbReference type="PATRIC" id="fig|1618575.3.peg.146"/>
<dbReference type="AlphaFoldDB" id="A0A0G0QG84"/>
<dbReference type="InterPro" id="IPR023574">
    <property type="entry name" value="Ribosomal_uL4_dom_sf"/>
</dbReference>
<reference evidence="6 7" key="1">
    <citation type="journal article" date="2015" name="Nature">
        <title>rRNA introns, odd ribosomes, and small enigmatic genomes across a large radiation of phyla.</title>
        <authorList>
            <person name="Brown C.T."/>
            <person name="Hug L.A."/>
            <person name="Thomas B.C."/>
            <person name="Sharon I."/>
            <person name="Castelle C.J."/>
            <person name="Singh A."/>
            <person name="Wilkins M.J."/>
            <person name="Williams K.H."/>
            <person name="Banfield J.F."/>
        </authorList>
    </citation>
    <scope>NUCLEOTIDE SEQUENCE [LARGE SCALE GENOMIC DNA]</scope>
</reference>
<dbReference type="NCBIfam" id="TIGR03953">
    <property type="entry name" value="rplD_bact"/>
    <property type="match status" value="1"/>
</dbReference>
<accession>A0A0G0QG84</accession>
<dbReference type="PANTHER" id="PTHR10746">
    <property type="entry name" value="50S RIBOSOMAL PROTEIN L4"/>
    <property type="match status" value="1"/>
</dbReference>
<dbReference type="EMBL" id="LBXW01000009">
    <property type="protein sequence ID" value="KKR39379.1"/>
    <property type="molecule type" value="Genomic_DNA"/>
</dbReference>
<dbReference type="GO" id="GO:0006412">
    <property type="term" value="P:translation"/>
    <property type="evidence" value="ECO:0007669"/>
    <property type="project" value="InterPro"/>
</dbReference>
<dbReference type="PANTHER" id="PTHR10746:SF6">
    <property type="entry name" value="LARGE RIBOSOMAL SUBUNIT PROTEIN UL4M"/>
    <property type="match status" value="1"/>
</dbReference>
<dbReference type="GO" id="GO:1990904">
    <property type="term" value="C:ribonucleoprotein complex"/>
    <property type="evidence" value="ECO:0007669"/>
    <property type="project" value="UniProtKB-KW"/>
</dbReference>
<evidence type="ECO:0000256" key="5">
    <source>
        <dbReference type="ARBA" id="ARBA00035462"/>
    </source>
</evidence>
<dbReference type="GO" id="GO:0003735">
    <property type="term" value="F:structural constituent of ribosome"/>
    <property type="evidence" value="ECO:0007669"/>
    <property type="project" value="InterPro"/>
</dbReference>
<name>A0A0G0QG84_9BACT</name>
<dbReference type="InterPro" id="IPR013005">
    <property type="entry name" value="Ribosomal_uL4-like"/>
</dbReference>
<dbReference type="InterPro" id="IPR002136">
    <property type="entry name" value="Ribosomal_uL4"/>
</dbReference>
<comment type="caution">
    <text evidence="6">The sequence shown here is derived from an EMBL/GenBank/DDBJ whole genome shotgun (WGS) entry which is preliminary data.</text>
</comment>
<dbReference type="GO" id="GO:0005840">
    <property type="term" value="C:ribosome"/>
    <property type="evidence" value="ECO:0007669"/>
    <property type="project" value="UniProtKB-KW"/>
</dbReference>
<comment type="similarity">
    <text evidence="1">Belongs to the universal ribosomal protein uL4 family.</text>
</comment>